<feature type="signal peptide" evidence="11">
    <location>
        <begin position="1"/>
        <end position="22"/>
    </location>
</feature>
<comment type="subcellular location">
    <subcellularLocation>
        <location evidence="1">Secreted</location>
    </subcellularLocation>
</comment>
<keyword evidence="4 11" id="KW-0732">Signal</keyword>
<feature type="chain" id="PRO_5043841410" evidence="11">
    <location>
        <begin position="23"/>
        <end position="813"/>
    </location>
</feature>
<evidence type="ECO:0000313" key="15">
    <source>
        <dbReference type="EMBL" id="CAI9086837.1"/>
    </source>
</evidence>
<dbReference type="PANTHER" id="PTHR10795">
    <property type="entry name" value="PROPROTEIN CONVERTASE SUBTILISIN/KEXIN"/>
    <property type="match status" value="1"/>
</dbReference>
<evidence type="ECO:0000256" key="6">
    <source>
        <dbReference type="ARBA" id="ARBA00022825"/>
    </source>
</evidence>
<dbReference type="InterPro" id="IPR037045">
    <property type="entry name" value="S8pro/Inhibitor_I9_sf"/>
</dbReference>
<evidence type="ECO:0000256" key="7">
    <source>
        <dbReference type="ARBA" id="ARBA00023180"/>
    </source>
</evidence>
<evidence type="ECO:0000256" key="5">
    <source>
        <dbReference type="ARBA" id="ARBA00022801"/>
    </source>
</evidence>
<evidence type="ECO:0000256" key="2">
    <source>
        <dbReference type="ARBA" id="ARBA00011073"/>
    </source>
</evidence>
<reference evidence="15" key="1">
    <citation type="submission" date="2023-03" db="EMBL/GenBank/DDBJ databases">
        <authorList>
            <person name="Julca I."/>
        </authorList>
    </citation>
    <scope>NUCLEOTIDE SEQUENCE</scope>
</reference>
<dbReference type="InterPro" id="IPR023828">
    <property type="entry name" value="Peptidase_S8_Ser-AS"/>
</dbReference>
<dbReference type="InterPro" id="IPR041469">
    <property type="entry name" value="Subtilisin-like_FN3"/>
</dbReference>
<comment type="caution">
    <text evidence="15">The sequence shown here is derived from an EMBL/GenBank/DDBJ whole genome shotgun (WGS) entry which is preliminary data.</text>
</comment>
<evidence type="ECO:0000256" key="11">
    <source>
        <dbReference type="SAM" id="SignalP"/>
    </source>
</evidence>
<sequence length="813" mass="86459">MESCRVGLKVVLIYVFAVLCNGEDRHTYLVLMEGDPVAFHQQGKPHPNSEASKAMHAKHLINSHDEFLQKALDVGSYTKLYSFKHIVNGFAVHTTPTQVDRIKNASGVKLVEKDRRVKQMTTYTPEFLGLPSVWTQEGGDRNAGEGVVIGVIDSGINPIHPSFAPDHDPTDPYTSKPPHFSGICQGGPLFPETSCNGKIVSARFFSAGAEATGKLNSSADFHSPYDAVGHGSHVASIAAGNHGVPVVVDGFYYGRASGMAPRARIAVYKAIYPSIGALSDVLAAIDQAVLDGVDIITLSIGPDEPPADTVTFLGMYDIFMLAANKAGKFVVQAVGNTGPGPYTVVSYSPWAFGVAASETDRNYPGTLILGNGQKISGVGLSGPSFGQGLLQHKLVLAKDAVRADGDFPKTSEYLEECQHPEALVPEVVLGSVVICTFSDGFYNGTSTLTAVIQTAKSLGFMGFVLVSNPKYGDFIAEAIPFLVSGIMIPRTKDAQVISRYYDQQTIRDKSGCVIRYDGRASIGEGRTASYAGRAPIISRFSARGPDYKDRNRTAVDVLKPDILAPGHQIWGAWNPMSVSDPILAGQNFALQSGTSMATPHIAGIAAILKQNHTTWTPSMIASAMSTTATKYDNQGDIIMARGYEIDSLYTAAPFGFGSGHVDPSRAIDPGLVFPAGYGDYVSFLCSLPNVDPSSIHAVTGGSCTPSFGSPADLNVPSVTITALTGSRTIRRRMMNVGSKAETYVCAGLPPRGVAIDIHPQSFRVAAAGGIQVLDIKLTVTEAINDFSFGELVFTGSLNHIVRLPISVFPVSLS</sequence>
<dbReference type="Pfam" id="PF00082">
    <property type="entry name" value="Peptidase_S8"/>
    <property type="match status" value="1"/>
</dbReference>
<dbReference type="InterPro" id="IPR045051">
    <property type="entry name" value="SBT"/>
</dbReference>
<dbReference type="Gene3D" id="3.50.30.30">
    <property type="match status" value="1"/>
</dbReference>
<accession>A0AAV1BXS8</accession>
<dbReference type="PRINTS" id="PR00723">
    <property type="entry name" value="SUBTILISIN"/>
</dbReference>
<keyword evidence="7" id="KW-0325">Glycoprotein</keyword>
<evidence type="ECO:0000259" key="12">
    <source>
        <dbReference type="Pfam" id="PF00082"/>
    </source>
</evidence>
<evidence type="ECO:0000313" key="16">
    <source>
        <dbReference type="Proteomes" id="UP001161247"/>
    </source>
</evidence>
<keyword evidence="16" id="KW-1185">Reference proteome</keyword>
<proteinExistence type="inferred from homology"/>
<evidence type="ECO:0000256" key="1">
    <source>
        <dbReference type="ARBA" id="ARBA00004613"/>
    </source>
</evidence>
<feature type="domain" description="Peptidase S8/S53" evidence="12">
    <location>
        <begin position="144"/>
        <end position="634"/>
    </location>
</feature>
<dbReference type="Gene3D" id="2.60.40.2310">
    <property type="match status" value="1"/>
</dbReference>
<dbReference type="PROSITE" id="PS00137">
    <property type="entry name" value="SUBTILASE_HIS"/>
    <property type="match status" value="1"/>
</dbReference>
<feature type="active site" description="Charge relay system" evidence="8 9">
    <location>
        <position position="595"/>
    </location>
</feature>
<evidence type="ECO:0000259" key="13">
    <source>
        <dbReference type="Pfam" id="PF05922"/>
    </source>
</evidence>
<dbReference type="InterPro" id="IPR015500">
    <property type="entry name" value="Peptidase_S8_subtilisin-rel"/>
</dbReference>
<dbReference type="GO" id="GO:0006508">
    <property type="term" value="P:proteolysis"/>
    <property type="evidence" value="ECO:0007669"/>
    <property type="project" value="UniProtKB-KW"/>
</dbReference>
<dbReference type="AlphaFoldDB" id="A0AAV1BXS8"/>
<dbReference type="CDD" id="cd02120">
    <property type="entry name" value="PA_subtilisin_like"/>
    <property type="match status" value="1"/>
</dbReference>
<dbReference type="InterPro" id="IPR000209">
    <property type="entry name" value="Peptidase_S8/S53_dom"/>
</dbReference>
<dbReference type="GO" id="GO:0005576">
    <property type="term" value="C:extracellular region"/>
    <property type="evidence" value="ECO:0007669"/>
    <property type="project" value="UniProtKB-SubCell"/>
</dbReference>
<comment type="similarity">
    <text evidence="2 9 10">Belongs to the peptidase S8 family.</text>
</comment>
<dbReference type="Proteomes" id="UP001161247">
    <property type="component" value="Unassembled WGS sequence"/>
</dbReference>
<name>A0AAV1BXS8_OLDCO</name>
<dbReference type="Gene3D" id="3.30.70.80">
    <property type="entry name" value="Peptidase S8 propeptide/proteinase inhibitor I9"/>
    <property type="match status" value="1"/>
</dbReference>
<dbReference type="CDD" id="cd04852">
    <property type="entry name" value="Peptidases_S8_3"/>
    <property type="match status" value="1"/>
</dbReference>
<feature type="domain" description="Inhibitor I9" evidence="13">
    <location>
        <begin position="35"/>
        <end position="118"/>
    </location>
</feature>
<protein>
    <submittedName>
        <fullName evidence="15">OLC1v1020756C1</fullName>
    </submittedName>
</protein>
<evidence type="ECO:0000256" key="4">
    <source>
        <dbReference type="ARBA" id="ARBA00022729"/>
    </source>
</evidence>
<dbReference type="Pfam" id="PF17766">
    <property type="entry name" value="fn3_6"/>
    <property type="match status" value="1"/>
</dbReference>
<dbReference type="InterPro" id="IPR036852">
    <property type="entry name" value="Peptidase_S8/S53_dom_sf"/>
</dbReference>
<dbReference type="PROSITE" id="PS51892">
    <property type="entry name" value="SUBTILASE"/>
    <property type="match status" value="1"/>
</dbReference>
<feature type="active site" description="Charge relay system" evidence="8 9">
    <location>
        <position position="230"/>
    </location>
</feature>
<keyword evidence="3 9" id="KW-0645">Protease</keyword>
<dbReference type="InterPro" id="IPR034197">
    <property type="entry name" value="Peptidases_S8_3"/>
</dbReference>
<dbReference type="Gene3D" id="3.40.50.200">
    <property type="entry name" value="Peptidase S8/S53 domain"/>
    <property type="match status" value="1"/>
</dbReference>
<dbReference type="SUPFAM" id="SSF52743">
    <property type="entry name" value="Subtilisin-like"/>
    <property type="match status" value="1"/>
</dbReference>
<evidence type="ECO:0000256" key="10">
    <source>
        <dbReference type="RuleBase" id="RU003355"/>
    </source>
</evidence>
<organism evidence="15 16">
    <name type="scientific">Oldenlandia corymbosa var. corymbosa</name>
    <dbReference type="NCBI Taxonomy" id="529605"/>
    <lineage>
        <taxon>Eukaryota</taxon>
        <taxon>Viridiplantae</taxon>
        <taxon>Streptophyta</taxon>
        <taxon>Embryophyta</taxon>
        <taxon>Tracheophyta</taxon>
        <taxon>Spermatophyta</taxon>
        <taxon>Magnoliopsida</taxon>
        <taxon>eudicotyledons</taxon>
        <taxon>Gunneridae</taxon>
        <taxon>Pentapetalae</taxon>
        <taxon>asterids</taxon>
        <taxon>lamiids</taxon>
        <taxon>Gentianales</taxon>
        <taxon>Rubiaceae</taxon>
        <taxon>Rubioideae</taxon>
        <taxon>Spermacoceae</taxon>
        <taxon>Hedyotis-Oldenlandia complex</taxon>
        <taxon>Oldenlandia</taxon>
    </lineage>
</organism>
<evidence type="ECO:0000256" key="3">
    <source>
        <dbReference type="ARBA" id="ARBA00022670"/>
    </source>
</evidence>
<dbReference type="InterPro" id="IPR010259">
    <property type="entry name" value="S8pro/Inhibitor_I9"/>
</dbReference>
<dbReference type="EMBL" id="CATKSE010000001">
    <property type="protein sequence ID" value="CAI9086837.1"/>
    <property type="molecule type" value="Genomic_DNA"/>
</dbReference>
<dbReference type="SUPFAM" id="SSF54897">
    <property type="entry name" value="Protease propeptides/inhibitors"/>
    <property type="match status" value="1"/>
</dbReference>
<dbReference type="PROSITE" id="PS00136">
    <property type="entry name" value="SUBTILASE_ASP"/>
    <property type="match status" value="1"/>
</dbReference>
<feature type="active site" description="Charge relay system" evidence="8 9">
    <location>
        <position position="153"/>
    </location>
</feature>
<keyword evidence="6 9" id="KW-0720">Serine protease</keyword>
<keyword evidence="5 9" id="KW-0378">Hydrolase</keyword>
<feature type="domain" description="Subtilisin-like protease fibronectin type-III" evidence="14">
    <location>
        <begin position="712"/>
        <end position="807"/>
    </location>
</feature>
<gene>
    <name evidence="15" type="ORF">OLC1_LOCUS24824</name>
</gene>
<evidence type="ECO:0000256" key="9">
    <source>
        <dbReference type="PROSITE-ProRule" id="PRU01240"/>
    </source>
</evidence>
<evidence type="ECO:0000259" key="14">
    <source>
        <dbReference type="Pfam" id="PF17766"/>
    </source>
</evidence>
<dbReference type="InterPro" id="IPR022398">
    <property type="entry name" value="Peptidase_S8_His-AS"/>
</dbReference>
<dbReference type="GO" id="GO:0004252">
    <property type="term" value="F:serine-type endopeptidase activity"/>
    <property type="evidence" value="ECO:0007669"/>
    <property type="project" value="UniProtKB-UniRule"/>
</dbReference>
<dbReference type="Pfam" id="PF05922">
    <property type="entry name" value="Inhibitor_I9"/>
    <property type="match status" value="1"/>
</dbReference>
<dbReference type="PROSITE" id="PS00138">
    <property type="entry name" value="SUBTILASE_SER"/>
    <property type="match status" value="1"/>
</dbReference>
<evidence type="ECO:0000256" key="8">
    <source>
        <dbReference type="PIRSR" id="PIRSR615500-1"/>
    </source>
</evidence>
<dbReference type="InterPro" id="IPR023827">
    <property type="entry name" value="Peptidase_S8_Asp-AS"/>
</dbReference>